<protein>
    <submittedName>
        <fullName evidence="1">Uncharacterized protein</fullName>
    </submittedName>
</protein>
<comment type="caution">
    <text evidence="1">The sequence shown here is derived from an EMBL/GenBank/DDBJ whole genome shotgun (WGS) entry which is preliminary data.</text>
</comment>
<evidence type="ECO:0000313" key="1">
    <source>
        <dbReference type="EMBL" id="GLH75007.1"/>
    </source>
</evidence>
<proteinExistence type="predicted"/>
<sequence>MNTEITTEKCLFHFSVNARSTLRVLRASVVNPSQERN</sequence>
<dbReference type="Proteomes" id="UP001165069">
    <property type="component" value="Unassembled WGS sequence"/>
</dbReference>
<name>A0ABQ5QJD9_9BACT</name>
<dbReference type="EMBL" id="BSDE01000010">
    <property type="protein sequence ID" value="GLH75007.1"/>
    <property type="molecule type" value="Genomic_DNA"/>
</dbReference>
<evidence type="ECO:0000313" key="2">
    <source>
        <dbReference type="Proteomes" id="UP001165069"/>
    </source>
</evidence>
<keyword evidence="2" id="KW-1185">Reference proteome</keyword>
<gene>
    <name evidence="1" type="ORF">GETHLI_35100</name>
</gene>
<organism evidence="1 2">
    <name type="scientific">Geothrix limicola</name>
    <dbReference type="NCBI Taxonomy" id="2927978"/>
    <lineage>
        <taxon>Bacteria</taxon>
        <taxon>Pseudomonadati</taxon>
        <taxon>Acidobacteriota</taxon>
        <taxon>Holophagae</taxon>
        <taxon>Holophagales</taxon>
        <taxon>Holophagaceae</taxon>
        <taxon>Geothrix</taxon>
    </lineage>
</organism>
<reference evidence="1 2" key="1">
    <citation type="journal article" date="2023" name="Antonie Van Leeuwenhoek">
        <title>Mesoterricola silvestris gen. nov., sp. nov., Mesoterricola sediminis sp. nov., Geothrix oryzae sp. nov., Geothrix edaphica sp. nov., Geothrix rubra sp. nov., and Geothrix limicola sp. nov., six novel members of Acidobacteriota isolated from soils.</title>
        <authorList>
            <person name="Itoh H."/>
            <person name="Sugisawa Y."/>
            <person name="Mise K."/>
            <person name="Xu Z."/>
            <person name="Kuniyasu M."/>
            <person name="Ushijima N."/>
            <person name="Kawano K."/>
            <person name="Kobayashi E."/>
            <person name="Shiratori Y."/>
            <person name="Masuda Y."/>
            <person name="Senoo K."/>
        </authorList>
    </citation>
    <scope>NUCLEOTIDE SEQUENCE [LARGE SCALE GENOMIC DNA]</scope>
    <source>
        <strain evidence="1 2">Red804</strain>
    </source>
</reference>
<accession>A0ABQ5QJD9</accession>